<feature type="region of interest" description="Disordered" evidence="1">
    <location>
        <begin position="1"/>
        <end position="36"/>
    </location>
</feature>
<evidence type="ECO:0000256" key="1">
    <source>
        <dbReference type="SAM" id="MobiDB-lite"/>
    </source>
</evidence>
<evidence type="ECO:0000313" key="3">
    <source>
        <dbReference type="Proteomes" id="UP001187192"/>
    </source>
</evidence>
<evidence type="ECO:0000313" key="2">
    <source>
        <dbReference type="EMBL" id="GMN46087.1"/>
    </source>
</evidence>
<proteinExistence type="predicted"/>
<feature type="compositionally biased region" description="Basic and acidic residues" evidence="1">
    <location>
        <begin position="1"/>
        <end position="11"/>
    </location>
</feature>
<gene>
    <name evidence="2" type="ORF">TIFTF001_015269</name>
</gene>
<protein>
    <submittedName>
        <fullName evidence="2">Uncharacterized protein</fullName>
    </submittedName>
</protein>
<organism evidence="2 3">
    <name type="scientific">Ficus carica</name>
    <name type="common">Common fig</name>
    <dbReference type="NCBI Taxonomy" id="3494"/>
    <lineage>
        <taxon>Eukaryota</taxon>
        <taxon>Viridiplantae</taxon>
        <taxon>Streptophyta</taxon>
        <taxon>Embryophyta</taxon>
        <taxon>Tracheophyta</taxon>
        <taxon>Spermatophyta</taxon>
        <taxon>Magnoliopsida</taxon>
        <taxon>eudicotyledons</taxon>
        <taxon>Gunneridae</taxon>
        <taxon>Pentapetalae</taxon>
        <taxon>rosids</taxon>
        <taxon>fabids</taxon>
        <taxon>Rosales</taxon>
        <taxon>Moraceae</taxon>
        <taxon>Ficeae</taxon>
        <taxon>Ficus</taxon>
    </lineage>
</organism>
<name>A0AA88A7J3_FICCA</name>
<reference evidence="2" key="1">
    <citation type="submission" date="2023-07" db="EMBL/GenBank/DDBJ databases">
        <title>draft genome sequence of fig (Ficus carica).</title>
        <authorList>
            <person name="Takahashi T."/>
            <person name="Nishimura K."/>
        </authorList>
    </citation>
    <scope>NUCLEOTIDE SEQUENCE</scope>
</reference>
<keyword evidence="3" id="KW-1185">Reference proteome</keyword>
<dbReference type="Proteomes" id="UP001187192">
    <property type="component" value="Unassembled WGS sequence"/>
</dbReference>
<accession>A0AA88A7J3</accession>
<dbReference type="AlphaFoldDB" id="A0AA88A7J3"/>
<sequence>MQALDERRREKEEEEESEDDDGDQFEEEAEIRASSRKRWRRALSLFRRRETGEGSTHQRFGRDIVTSESRVVTSFLDRLVIHPDSCAMIAVYHGVKNIG</sequence>
<comment type="caution">
    <text evidence="2">The sequence shown here is derived from an EMBL/GenBank/DDBJ whole genome shotgun (WGS) entry which is preliminary data.</text>
</comment>
<dbReference type="EMBL" id="BTGU01000022">
    <property type="protein sequence ID" value="GMN46087.1"/>
    <property type="molecule type" value="Genomic_DNA"/>
</dbReference>
<feature type="compositionally biased region" description="Acidic residues" evidence="1">
    <location>
        <begin position="12"/>
        <end position="29"/>
    </location>
</feature>